<accession>A0A841KZW5</accession>
<gene>
    <name evidence="3" type="ORF">HNQ80_003631</name>
</gene>
<proteinExistence type="predicted"/>
<protein>
    <submittedName>
        <fullName evidence="3">Archaellum component FlaC</fullName>
    </submittedName>
</protein>
<keyword evidence="4" id="KW-1185">Reference proteome</keyword>
<dbReference type="RefSeq" id="WP_184312004.1">
    <property type="nucleotide sequence ID" value="NZ_JACHEN010000024.1"/>
</dbReference>
<evidence type="ECO:0000256" key="1">
    <source>
        <dbReference type="SAM" id="Coils"/>
    </source>
</evidence>
<name>A0A841KZW5_9FIRM</name>
<comment type="caution">
    <text evidence="3">The sequence shown here is derived from an EMBL/GenBank/DDBJ whole genome shotgun (WGS) entry which is preliminary data.</text>
</comment>
<dbReference type="AlphaFoldDB" id="A0A841KZW5"/>
<organism evidence="3 4">
    <name type="scientific">Anaerosolibacter carboniphilus</name>
    <dbReference type="NCBI Taxonomy" id="1417629"/>
    <lineage>
        <taxon>Bacteria</taxon>
        <taxon>Bacillati</taxon>
        <taxon>Bacillota</taxon>
        <taxon>Clostridia</taxon>
        <taxon>Peptostreptococcales</taxon>
        <taxon>Thermotaleaceae</taxon>
        <taxon>Anaerosolibacter</taxon>
    </lineage>
</organism>
<keyword evidence="2" id="KW-1133">Transmembrane helix</keyword>
<dbReference type="EMBL" id="JACHEN010000024">
    <property type="protein sequence ID" value="MBB6217510.1"/>
    <property type="molecule type" value="Genomic_DNA"/>
</dbReference>
<keyword evidence="1" id="KW-0175">Coiled coil</keyword>
<sequence>MNEALCKERHKQIEERLNLHEKRLNKHSDQLDNLSEDSREYKVQIQNLCEQVKDLVTTIKWFMGLFATSLLGFFFYAVQQLLFK</sequence>
<dbReference type="Proteomes" id="UP000579281">
    <property type="component" value="Unassembled WGS sequence"/>
</dbReference>
<dbReference type="InterPro" id="IPR019715">
    <property type="entry name" value="Haemolysin_XhlA"/>
</dbReference>
<feature type="transmembrane region" description="Helical" evidence="2">
    <location>
        <begin position="61"/>
        <end position="78"/>
    </location>
</feature>
<evidence type="ECO:0000313" key="4">
    <source>
        <dbReference type="Proteomes" id="UP000579281"/>
    </source>
</evidence>
<keyword evidence="2" id="KW-0812">Transmembrane</keyword>
<evidence type="ECO:0000313" key="3">
    <source>
        <dbReference type="EMBL" id="MBB6217510.1"/>
    </source>
</evidence>
<keyword evidence="2" id="KW-0472">Membrane</keyword>
<evidence type="ECO:0000256" key="2">
    <source>
        <dbReference type="SAM" id="Phobius"/>
    </source>
</evidence>
<feature type="coiled-coil region" evidence="1">
    <location>
        <begin position="10"/>
        <end position="51"/>
    </location>
</feature>
<dbReference type="Pfam" id="PF10779">
    <property type="entry name" value="XhlA"/>
    <property type="match status" value="1"/>
</dbReference>
<reference evidence="3 4" key="1">
    <citation type="submission" date="2020-08" db="EMBL/GenBank/DDBJ databases">
        <title>Genomic Encyclopedia of Type Strains, Phase IV (KMG-IV): sequencing the most valuable type-strain genomes for metagenomic binning, comparative biology and taxonomic classification.</title>
        <authorList>
            <person name="Goeker M."/>
        </authorList>
    </citation>
    <scope>NUCLEOTIDE SEQUENCE [LARGE SCALE GENOMIC DNA]</scope>
    <source>
        <strain evidence="3 4">DSM 103526</strain>
    </source>
</reference>